<proteinExistence type="predicted"/>
<keyword evidence="2" id="KW-1185">Reference proteome</keyword>
<name>A0A8B6EEU8_MYTGA</name>
<evidence type="ECO:0000313" key="2">
    <source>
        <dbReference type="Proteomes" id="UP000596742"/>
    </source>
</evidence>
<evidence type="ECO:0000313" key="1">
    <source>
        <dbReference type="EMBL" id="VDI33007.1"/>
    </source>
</evidence>
<accession>A0A8B6EEU8</accession>
<dbReference type="EMBL" id="UYJE01004981">
    <property type="protein sequence ID" value="VDI33007.1"/>
    <property type="molecule type" value="Genomic_DNA"/>
</dbReference>
<dbReference type="Gene3D" id="1.10.150.50">
    <property type="entry name" value="Transcription Factor, Ets-1"/>
    <property type="match status" value="1"/>
</dbReference>
<sequence length="252" mass="28104">MEALTMCSESDLKDLGLPMGPRKKLQGILKEEQQKKSSQIFQYDCKISLLGSAGTGQHLLKILSYTSSKFTVCFLSLIVYSTARGVQNIGKISNSLPVQSIQCISSKLKEKFKTSIGADMKNIKIMESLKGTWNFYQNFAKAHKFFQLSLGKQVNSQMSSVMHDLDDDKESEDNSVLLVLREIYGPLGMMRANAADPIHFLEHFSLWTCTFRPINHRVVLEPPLLLSSHKQCPMGHSLGSTMSAGLPPQSNE</sequence>
<comment type="caution">
    <text evidence="1">The sequence shown here is derived from an EMBL/GenBank/DDBJ whole genome shotgun (WGS) entry which is preliminary data.</text>
</comment>
<reference evidence="1" key="1">
    <citation type="submission" date="2018-11" db="EMBL/GenBank/DDBJ databases">
        <authorList>
            <person name="Alioto T."/>
            <person name="Alioto T."/>
        </authorList>
    </citation>
    <scope>NUCLEOTIDE SEQUENCE</scope>
</reference>
<evidence type="ECO:0008006" key="3">
    <source>
        <dbReference type="Google" id="ProtNLM"/>
    </source>
</evidence>
<gene>
    <name evidence="1" type="ORF">MGAL_10B088677</name>
</gene>
<dbReference type="InterPro" id="IPR013761">
    <property type="entry name" value="SAM/pointed_sf"/>
</dbReference>
<protein>
    <recommendedName>
        <fullName evidence="3">SAM domain-containing protein</fullName>
    </recommendedName>
</protein>
<dbReference type="AlphaFoldDB" id="A0A8B6EEU8"/>
<dbReference type="Proteomes" id="UP000596742">
    <property type="component" value="Unassembled WGS sequence"/>
</dbReference>
<organism evidence="1 2">
    <name type="scientific">Mytilus galloprovincialis</name>
    <name type="common">Mediterranean mussel</name>
    <dbReference type="NCBI Taxonomy" id="29158"/>
    <lineage>
        <taxon>Eukaryota</taxon>
        <taxon>Metazoa</taxon>
        <taxon>Spiralia</taxon>
        <taxon>Lophotrochozoa</taxon>
        <taxon>Mollusca</taxon>
        <taxon>Bivalvia</taxon>
        <taxon>Autobranchia</taxon>
        <taxon>Pteriomorphia</taxon>
        <taxon>Mytilida</taxon>
        <taxon>Mytiloidea</taxon>
        <taxon>Mytilidae</taxon>
        <taxon>Mytilinae</taxon>
        <taxon>Mytilus</taxon>
    </lineage>
</organism>
<dbReference type="OrthoDB" id="69269at2759"/>